<dbReference type="EMBL" id="LO018304">
    <property type="protein sequence ID" value="CUM60195.1"/>
    <property type="molecule type" value="Genomic_DNA"/>
</dbReference>
<name>A0A1J1JFP2_PLAAG</name>
<reference evidence="2" key="1">
    <citation type="submission" date="2015-09" db="EMBL/GenBank/DDBJ databases">
        <authorList>
            <person name="Jackson K.R."/>
            <person name="Lunt B.L."/>
            <person name="Fisher J.N.B."/>
            <person name="Gardner A.V."/>
            <person name="Bailey M.E."/>
            <person name="Deus L.M."/>
            <person name="Earl A.S."/>
            <person name="Gibby P.D."/>
            <person name="Hartmann K.A."/>
            <person name="Liu J.E."/>
            <person name="Manci A.M."/>
            <person name="Nielsen D.A."/>
            <person name="Solomon M.B."/>
            <person name="Breakwell D.P."/>
            <person name="Burnett S.H."/>
            <person name="Grose J.H."/>
        </authorList>
    </citation>
    <scope>NUCLEOTIDE SEQUENCE</scope>
    <source>
        <strain evidence="2">7805</strain>
    </source>
</reference>
<organism evidence="2">
    <name type="scientific">Planktothrix agardhii</name>
    <name type="common">Oscillatoria agardhii</name>
    <dbReference type="NCBI Taxonomy" id="1160"/>
    <lineage>
        <taxon>Bacteria</taxon>
        <taxon>Bacillati</taxon>
        <taxon>Cyanobacteriota</taxon>
        <taxon>Cyanophyceae</taxon>
        <taxon>Oscillatoriophycideae</taxon>
        <taxon>Oscillatoriales</taxon>
        <taxon>Microcoleaceae</taxon>
        <taxon>Planktothrix</taxon>
    </lineage>
</organism>
<proteinExistence type="predicted"/>
<dbReference type="InterPro" id="IPR027417">
    <property type="entry name" value="P-loop_NTPase"/>
</dbReference>
<dbReference type="AlphaFoldDB" id="A0A1J1JFP2"/>
<gene>
    <name evidence="2" type="ORF">PLAM_2229</name>
</gene>
<protein>
    <recommendedName>
        <fullName evidence="1">vWA-MoxR associated protein N-terminal HTH domain-containing protein</fullName>
    </recommendedName>
</protein>
<dbReference type="Pfam" id="PF26355">
    <property type="entry name" value="HTH_VMAP-M9"/>
    <property type="match status" value="1"/>
</dbReference>
<dbReference type="RefSeq" id="WP_254034548.1">
    <property type="nucleotide sequence ID" value="NZ_LR882950.1"/>
</dbReference>
<dbReference type="InterPro" id="IPR058651">
    <property type="entry name" value="HTH_VMAP-M9"/>
</dbReference>
<accession>A0A1J1JFP2</accession>
<dbReference type="Gene3D" id="3.40.50.300">
    <property type="entry name" value="P-loop containing nucleotide triphosphate hydrolases"/>
    <property type="match status" value="1"/>
</dbReference>
<feature type="domain" description="vWA-MoxR associated protein N-terminal HTH" evidence="1">
    <location>
        <begin position="1"/>
        <end position="84"/>
    </location>
</feature>
<dbReference type="Pfam" id="PF14516">
    <property type="entry name" value="AAA_35"/>
    <property type="match status" value="1"/>
</dbReference>
<sequence>MEFEEALKILDPAFYQETGKHLNDVELAILEGTWKNHTYQQIADDKGYSKDYLKNDVGQKLWKILSKIFQEEVKKNNLHSVLLRLKQNLAMDNQAYPLVKIIEFPEGVVPLDSPFYIERLPIESDCYEEIEQPGALIRIKAPKQIGKTSLFNRILHHAEQQSYRTVRFNLQKMDGEAFKSLDHFLRFLCIDMSDHLQITEQLDQYWNRGSKVSCSNYLKFLLEEIDIPLVLGFDEIDRIFDYPEIYQDFFSLLRSWYEDAKDLEIFENLRLLVVHSTEDYGRLDINQSPFNIGFPVNLSEFTLEQMIDLAKCHQLHIKVDSPEINLLYDMIGGHPYLARLAFYHLARHSLSFDQLLEDAATPAGIYDDHLRRHLEALQQKPELSEAFKQVINADQPIQIEPMQAYKLHSMGLIKKQGYLAQSRCDLYYKYFQQYL</sequence>
<dbReference type="SUPFAM" id="SSF52540">
    <property type="entry name" value="P-loop containing nucleoside triphosphate hydrolases"/>
    <property type="match status" value="1"/>
</dbReference>
<evidence type="ECO:0000259" key="1">
    <source>
        <dbReference type="Pfam" id="PF26355"/>
    </source>
</evidence>
<evidence type="ECO:0000313" key="2">
    <source>
        <dbReference type="EMBL" id="CUM60195.1"/>
    </source>
</evidence>